<evidence type="ECO:0000256" key="9">
    <source>
        <dbReference type="ARBA" id="ARBA00042978"/>
    </source>
</evidence>
<keyword evidence="4" id="KW-0378">Hydrolase</keyword>
<name>A0A914W7F1_9BILA</name>
<evidence type="ECO:0000256" key="2">
    <source>
        <dbReference type="ARBA" id="ARBA00022670"/>
    </source>
</evidence>
<keyword evidence="10" id="KW-1133">Transmembrane helix</keyword>
<keyword evidence="5" id="KW-0862">Zinc</keyword>
<evidence type="ECO:0000259" key="11">
    <source>
        <dbReference type="Pfam" id="PF01435"/>
    </source>
</evidence>
<evidence type="ECO:0000256" key="3">
    <source>
        <dbReference type="ARBA" id="ARBA00022723"/>
    </source>
</evidence>
<dbReference type="WBParaSite" id="PSAMB.scaffold322size56642.g4963.t1">
    <property type="protein sequence ID" value="PSAMB.scaffold322size56642.g4963.t1"/>
    <property type="gene ID" value="PSAMB.scaffold322size56642.g4963"/>
</dbReference>
<dbReference type="CDD" id="cd07331">
    <property type="entry name" value="M48C_Oma1_like"/>
    <property type="match status" value="1"/>
</dbReference>
<keyword evidence="3" id="KW-0479">Metal-binding</keyword>
<evidence type="ECO:0000256" key="6">
    <source>
        <dbReference type="ARBA" id="ARBA00023049"/>
    </source>
</evidence>
<dbReference type="InterPro" id="IPR001915">
    <property type="entry name" value="Peptidase_M48"/>
</dbReference>
<evidence type="ECO:0000256" key="5">
    <source>
        <dbReference type="ARBA" id="ARBA00022833"/>
    </source>
</evidence>
<keyword evidence="6" id="KW-0482">Metalloprotease</keyword>
<evidence type="ECO:0000256" key="1">
    <source>
        <dbReference type="ARBA" id="ARBA00001947"/>
    </source>
</evidence>
<dbReference type="GO" id="GO:0046872">
    <property type="term" value="F:metal ion binding"/>
    <property type="evidence" value="ECO:0007669"/>
    <property type="project" value="UniProtKB-KW"/>
</dbReference>
<dbReference type="Proteomes" id="UP000887566">
    <property type="component" value="Unplaced"/>
</dbReference>
<dbReference type="AlphaFoldDB" id="A0A914W7F1"/>
<proteinExistence type="inferred from homology"/>
<dbReference type="GO" id="GO:0006515">
    <property type="term" value="P:protein quality control for misfolded or incompletely synthesized proteins"/>
    <property type="evidence" value="ECO:0007669"/>
    <property type="project" value="TreeGrafter"/>
</dbReference>
<dbReference type="GO" id="GO:0004222">
    <property type="term" value="F:metalloendopeptidase activity"/>
    <property type="evidence" value="ECO:0007669"/>
    <property type="project" value="InterPro"/>
</dbReference>
<keyword evidence="2" id="KW-0645">Protease</keyword>
<feature type="domain" description="Peptidase M48" evidence="11">
    <location>
        <begin position="272"/>
        <end position="461"/>
    </location>
</feature>
<evidence type="ECO:0000256" key="7">
    <source>
        <dbReference type="ARBA" id="ARBA00038233"/>
    </source>
</evidence>
<dbReference type="GO" id="GO:0005743">
    <property type="term" value="C:mitochondrial inner membrane"/>
    <property type="evidence" value="ECO:0007669"/>
    <property type="project" value="TreeGrafter"/>
</dbReference>
<dbReference type="Pfam" id="PF01435">
    <property type="entry name" value="Peptidase_M48"/>
    <property type="match status" value="1"/>
</dbReference>
<keyword evidence="10" id="KW-0812">Transmembrane</keyword>
<dbReference type="GO" id="GO:0034982">
    <property type="term" value="P:mitochondrial protein processing"/>
    <property type="evidence" value="ECO:0007669"/>
    <property type="project" value="TreeGrafter"/>
</dbReference>
<comment type="similarity">
    <text evidence="7">Belongs to the peptidase M48 family.</text>
</comment>
<accession>A0A914W7F1</accession>
<organism evidence="12 13">
    <name type="scientific">Plectus sambesii</name>
    <dbReference type="NCBI Taxonomy" id="2011161"/>
    <lineage>
        <taxon>Eukaryota</taxon>
        <taxon>Metazoa</taxon>
        <taxon>Ecdysozoa</taxon>
        <taxon>Nematoda</taxon>
        <taxon>Chromadorea</taxon>
        <taxon>Plectida</taxon>
        <taxon>Plectina</taxon>
        <taxon>Plectoidea</taxon>
        <taxon>Plectidae</taxon>
        <taxon>Plectus</taxon>
    </lineage>
</organism>
<comment type="cofactor">
    <cofactor evidence="1">
        <name>Zn(2+)</name>
        <dbReference type="ChEBI" id="CHEBI:29105"/>
    </cofactor>
</comment>
<dbReference type="PANTHER" id="PTHR22726:SF1">
    <property type="entry name" value="METALLOENDOPEPTIDASE OMA1, MITOCHONDRIAL"/>
    <property type="match status" value="1"/>
</dbReference>
<evidence type="ECO:0000313" key="12">
    <source>
        <dbReference type="Proteomes" id="UP000887566"/>
    </source>
</evidence>
<sequence>MTVVSMTKENTVVMVYIICTGDRWALVEQQHVNGSAGFDSLVSCDDATPTSTTALQIKLRASCTVRLLLRARASQALTRCQHSNSSRPSTCASSSRIASSPQFRTALSPPFRTPEALRGLSISSRQNVPWLPIIAIVSRKAFRLAAPLAGGLIRRLYKGLPQSRKAFRLVAALAGGLIRRWYKGLPPDERKLFLALYRKHKNIIVAVVASLFSLLAVFFASHIERTPVTGRLRFITVTHAQLEKIAEYELEQRLALHSHNLLPDRDQRVVMVQRALAKLISGNKDFPHINDHEWKVSVIDDHTVSNVFVLPNGHVFFFTGMLDTFENEEQLGIVLSHEMAHALLGHGLESVSYTRFLDWIQIVVLAAIWTILPSDGIAFVTTWFYNLCQQTVLDLPYSRKLEIEADAVGLRIAAKACFDVRESYAYWIGMHVNEKASEQKPTPSIFSTHPDHGDRAERLKSLLDSAVELRTLCNCPPLDLRKDPIKRADSMKIHMHQQLALQGKV</sequence>
<dbReference type="InterPro" id="IPR051156">
    <property type="entry name" value="Mito/Outer_Membr_Metalloprot"/>
</dbReference>
<evidence type="ECO:0000313" key="13">
    <source>
        <dbReference type="WBParaSite" id="PSAMB.scaffold322size56642.g4963.t1"/>
    </source>
</evidence>
<keyword evidence="12" id="KW-1185">Reference proteome</keyword>
<reference evidence="13" key="1">
    <citation type="submission" date="2022-11" db="UniProtKB">
        <authorList>
            <consortium name="WormBaseParasite"/>
        </authorList>
    </citation>
    <scope>IDENTIFICATION</scope>
</reference>
<evidence type="ECO:0000256" key="10">
    <source>
        <dbReference type="SAM" id="Phobius"/>
    </source>
</evidence>
<dbReference type="PANTHER" id="PTHR22726">
    <property type="entry name" value="METALLOENDOPEPTIDASE OMA1"/>
    <property type="match status" value="1"/>
</dbReference>
<evidence type="ECO:0000256" key="4">
    <source>
        <dbReference type="ARBA" id="ARBA00022801"/>
    </source>
</evidence>
<evidence type="ECO:0000256" key="8">
    <source>
        <dbReference type="ARBA" id="ARBA00040360"/>
    </source>
</evidence>
<keyword evidence="10" id="KW-0472">Membrane</keyword>
<protein>
    <recommendedName>
        <fullName evidence="8">Metalloendopeptidase OMA1, mitochondrial</fullName>
    </recommendedName>
    <alternativeName>
        <fullName evidence="9">Overlapping with the m-AAA protease 1 homolog</fullName>
    </alternativeName>
</protein>
<dbReference type="Gene3D" id="3.30.2010.10">
    <property type="entry name" value="Metalloproteases ('zincins'), catalytic domain"/>
    <property type="match status" value="1"/>
</dbReference>
<feature type="transmembrane region" description="Helical" evidence="10">
    <location>
        <begin position="202"/>
        <end position="223"/>
    </location>
</feature>